<evidence type="ECO:0000256" key="2">
    <source>
        <dbReference type="ARBA" id="ARBA00009677"/>
    </source>
</evidence>
<gene>
    <name evidence="4" type="ORF">DFR52_104497</name>
</gene>
<organism evidence="4 5">
    <name type="scientific">Hoeflea marina</name>
    <dbReference type="NCBI Taxonomy" id="274592"/>
    <lineage>
        <taxon>Bacteria</taxon>
        <taxon>Pseudomonadati</taxon>
        <taxon>Pseudomonadota</taxon>
        <taxon>Alphaproteobacteria</taxon>
        <taxon>Hyphomicrobiales</taxon>
        <taxon>Rhizobiaceae</taxon>
        <taxon>Hoeflea</taxon>
    </lineage>
</organism>
<evidence type="ECO:0000259" key="3">
    <source>
        <dbReference type="Pfam" id="PF00460"/>
    </source>
</evidence>
<dbReference type="RefSeq" id="WP_110033341.1">
    <property type="nucleotide sequence ID" value="NZ_QGTR01000004.1"/>
</dbReference>
<dbReference type="PROSITE" id="PS00588">
    <property type="entry name" value="FLAGELLA_BB_ROD"/>
    <property type="match status" value="1"/>
</dbReference>
<keyword evidence="4" id="KW-0966">Cell projection</keyword>
<evidence type="ECO:0000313" key="4">
    <source>
        <dbReference type="EMBL" id="PWV99204.1"/>
    </source>
</evidence>
<comment type="similarity">
    <text evidence="2">Belongs to the flagella basal body rod proteins family.</text>
</comment>
<keyword evidence="4" id="KW-0282">Flagellum</keyword>
<dbReference type="GO" id="GO:0009425">
    <property type="term" value="C:bacterial-type flagellum basal body"/>
    <property type="evidence" value="ECO:0007669"/>
    <property type="project" value="UniProtKB-SubCell"/>
</dbReference>
<protein>
    <submittedName>
        <fullName evidence="4">Flagellar basal-body rod protein FlgC</fullName>
    </submittedName>
</protein>
<comment type="caution">
    <text evidence="4">The sequence shown here is derived from an EMBL/GenBank/DDBJ whole genome shotgun (WGS) entry which is preliminary data.</text>
</comment>
<evidence type="ECO:0000256" key="1">
    <source>
        <dbReference type="ARBA" id="ARBA00004117"/>
    </source>
</evidence>
<name>A0A317PGR3_9HYPH</name>
<reference evidence="4 5" key="1">
    <citation type="submission" date="2018-05" db="EMBL/GenBank/DDBJ databases">
        <title>Genomic Encyclopedia of Type Strains, Phase IV (KMG-IV): sequencing the most valuable type-strain genomes for metagenomic binning, comparative biology and taxonomic classification.</title>
        <authorList>
            <person name="Goeker M."/>
        </authorList>
    </citation>
    <scope>NUCLEOTIDE SEQUENCE [LARGE SCALE GENOMIC DNA]</scope>
    <source>
        <strain evidence="4 5">DSM 16791</strain>
    </source>
</reference>
<comment type="subcellular location">
    <subcellularLocation>
        <location evidence="1">Bacterial flagellum basal body</location>
    </subcellularLocation>
</comment>
<evidence type="ECO:0000313" key="5">
    <source>
        <dbReference type="Proteomes" id="UP000246352"/>
    </source>
</evidence>
<dbReference type="AlphaFoldDB" id="A0A317PGR3"/>
<keyword evidence="5" id="KW-1185">Reference proteome</keyword>
<feature type="domain" description="Flagellar basal body rod protein N-terminal" evidence="3">
    <location>
        <begin position="7"/>
        <end position="37"/>
    </location>
</feature>
<keyword evidence="4" id="KW-0969">Cilium</keyword>
<sequence length="105" mass="11096">MSLTVAMNTSLSGMQAYGTRAQATANNIANAETPGYRRLETSTAAMPGGGVSARVKEADGGVDLGTEILDMRQAEIGFEANAFAYQAGADMWDVLMSLNRDDSRD</sequence>
<dbReference type="InterPro" id="IPR001444">
    <property type="entry name" value="Flag_bb_rod_N"/>
</dbReference>
<dbReference type="OrthoDB" id="7360726at2"/>
<dbReference type="Pfam" id="PF00460">
    <property type="entry name" value="Flg_bb_rod"/>
    <property type="match status" value="1"/>
</dbReference>
<dbReference type="InterPro" id="IPR019776">
    <property type="entry name" value="Flagellar_basal_body_rod_CS"/>
</dbReference>
<proteinExistence type="inferred from homology"/>
<dbReference type="EMBL" id="QGTR01000004">
    <property type="protein sequence ID" value="PWV99204.1"/>
    <property type="molecule type" value="Genomic_DNA"/>
</dbReference>
<accession>A0A317PGR3</accession>
<dbReference type="Proteomes" id="UP000246352">
    <property type="component" value="Unassembled WGS sequence"/>
</dbReference>